<dbReference type="VEuPathDB" id="FungiDB:H257_07667"/>
<dbReference type="Pfam" id="PF08309">
    <property type="entry name" value="LVIVD"/>
    <property type="match status" value="3"/>
</dbReference>
<dbReference type="EMBL" id="QUSZ01007454">
    <property type="protein sequence ID" value="RHY02534.1"/>
    <property type="molecule type" value="Genomic_DNA"/>
</dbReference>
<name>A0A397DIY2_APHAT</name>
<evidence type="ECO:0000313" key="9">
    <source>
        <dbReference type="Proteomes" id="UP000266196"/>
    </source>
</evidence>
<evidence type="ECO:0000313" key="3">
    <source>
        <dbReference type="EMBL" id="RHY62920.1"/>
    </source>
</evidence>
<dbReference type="Proteomes" id="UP000266643">
    <property type="component" value="Unassembled WGS sequence"/>
</dbReference>
<dbReference type="EMBL" id="QUTD01005286">
    <property type="protein sequence ID" value="RHY62920.1"/>
    <property type="molecule type" value="Genomic_DNA"/>
</dbReference>
<evidence type="ECO:0000313" key="5">
    <source>
        <dbReference type="EMBL" id="RHY82685.1"/>
    </source>
</evidence>
<dbReference type="Proteomes" id="UP000265716">
    <property type="component" value="Unassembled WGS sequence"/>
</dbReference>
<comment type="caution">
    <text evidence="3">The sequence shown here is derived from an EMBL/GenBank/DDBJ whole genome shotgun (WGS) entry which is preliminary data.</text>
</comment>
<evidence type="ECO:0000313" key="8">
    <source>
        <dbReference type="Proteomes" id="UP000265716"/>
    </source>
</evidence>
<dbReference type="EMBL" id="QUTF01026036">
    <property type="protein sequence ID" value="RHY82685.1"/>
    <property type="molecule type" value="Genomic_DNA"/>
</dbReference>
<evidence type="ECO:0000313" key="2">
    <source>
        <dbReference type="EMBL" id="RHY53209.1"/>
    </source>
</evidence>
<dbReference type="Proteomes" id="UP000286510">
    <property type="component" value="Unassembled WGS sequence"/>
</dbReference>
<dbReference type="EMBL" id="QUTB01001354">
    <property type="protein sequence ID" value="RHY75969.1"/>
    <property type="molecule type" value="Genomic_DNA"/>
</dbReference>
<dbReference type="Proteomes" id="UP000265427">
    <property type="component" value="Unassembled WGS sequence"/>
</dbReference>
<evidence type="ECO:0000313" key="4">
    <source>
        <dbReference type="EMBL" id="RHY75969.1"/>
    </source>
</evidence>
<evidence type="ECO:0000313" key="12">
    <source>
        <dbReference type="Proteomes" id="UP000286510"/>
    </source>
</evidence>
<dbReference type="EMBL" id="QUTE01006584">
    <property type="protein sequence ID" value="RHZ32258.1"/>
    <property type="molecule type" value="Genomic_DNA"/>
</dbReference>
<dbReference type="Proteomes" id="UP000283543">
    <property type="component" value="Unassembled WGS sequence"/>
</dbReference>
<evidence type="ECO:0000313" key="10">
    <source>
        <dbReference type="Proteomes" id="UP000266643"/>
    </source>
</evidence>
<gene>
    <name evidence="5" type="ORF">DYB26_005378</name>
    <name evidence="3" type="ORF">DYB30_002142</name>
    <name evidence="6" type="ORF">DYB31_003618</name>
    <name evidence="4" type="ORF">DYB34_008975</name>
    <name evidence="1" type="ORF">DYB36_008408</name>
    <name evidence="2" type="ORF">DYB38_002377</name>
</gene>
<proteinExistence type="predicted"/>
<dbReference type="AlphaFoldDB" id="A0A397DIY2"/>
<dbReference type="InterPro" id="IPR015943">
    <property type="entry name" value="WD40/YVTN_repeat-like_dom_sf"/>
</dbReference>
<dbReference type="EMBL" id="QUTC01006242">
    <property type="protein sequence ID" value="RHY53209.1"/>
    <property type="molecule type" value="Genomic_DNA"/>
</dbReference>
<evidence type="ECO:0000313" key="6">
    <source>
        <dbReference type="EMBL" id="RHZ32258.1"/>
    </source>
</evidence>
<sequence>MADAATVVTTTLSSLMAKVQQHLGLSSAFRCRVKWAHAEALGATTKAYLSLGAYGMVVLDITTPEHPHVVAEFLEGQVTLKHFTIERHIVYTACGKSGLRIFTNIDAAIDEIGALVHPRCGAKSVAVQGDIALVTFGRSGVRVLDVANPSSPVELGGFKADSLHDPRFVLLRDGWGYVSFGPGGVRILDVTNASLPCEISSYTHGTFDARHMALHGSFLFVAFSYGGLKVLDVSNPFSPVEVGSHSFPSSAAANCVHVQGQHVYVALGPGGLCVLRFRPLEGFEWLGAYAQEGADITSVHVTSDWLALVCTRQGSLNILDVRRPDHITVVSTFTPDIRRLVCQRSCTTM</sequence>
<dbReference type="SUPFAM" id="SSF63829">
    <property type="entry name" value="Calcium-dependent phosphotriesterase"/>
    <property type="match status" value="1"/>
</dbReference>
<reference evidence="7 8" key="1">
    <citation type="submission" date="2018-08" db="EMBL/GenBank/DDBJ databases">
        <title>Aphanomyces genome sequencing and annotation.</title>
        <authorList>
            <person name="Minardi D."/>
            <person name="Oidtmann B."/>
            <person name="Van Der Giezen M."/>
            <person name="Studholme D.J."/>
        </authorList>
    </citation>
    <scope>NUCLEOTIDE SEQUENCE [LARGE SCALE GENOMIC DNA]</scope>
    <source>
        <strain evidence="6 9">197901</strain>
        <strain evidence="3 10">D2</strain>
        <strain evidence="5 12">FDL457</strain>
        <strain evidence="1 7">Kv</strain>
        <strain evidence="2 8">SA</strain>
        <strain evidence="4 11">Si</strain>
    </source>
</reference>
<dbReference type="Proteomes" id="UP000266196">
    <property type="component" value="Unassembled WGS sequence"/>
</dbReference>
<dbReference type="Gene3D" id="2.130.10.10">
    <property type="entry name" value="YVTN repeat-like/Quinoprotein amine dehydrogenase"/>
    <property type="match status" value="1"/>
</dbReference>
<organism evidence="3 10">
    <name type="scientific">Aphanomyces astaci</name>
    <name type="common">Crayfish plague agent</name>
    <dbReference type="NCBI Taxonomy" id="112090"/>
    <lineage>
        <taxon>Eukaryota</taxon>
        <taxon>Sar</taxon>
        <taxon>Stramenopiles</taxon>
        <taxon>Oomycota</taxon>
        <taxon>Saprolegniomycetes</taxon>
        <taxon>Saprolegniales</taxon>
        <taxon>Verrucalvaceae</taxon>
        <taxon>Aphanomyces</taxon>
    </lineage>
</organism>
<dbReference type="InterPro" id="IPR013211">
    <property type="entry name" value="LVIVD"/>
</dbReference>
<evidence type="ECO:0000313" key="1">
    <source>
        <dbReference type="EMBL" id="RHY02534.1"/>
    </source>
</evidence>
<evidence type="ECO:0000313" key="7">
    <source>
        <dbReference type="Proteomes" id="UP000265427"/>
    </source>
</evidence>
<accession>A0A397DIY2</accession>
<protein>
    <submittedName>
        <fullName evidence="3">Uncharacterized protein</fullName>
    </submittedName>
</protein>
<evidence type="ECO:0000313" key="11">
    <source>
        <dbReference type="Proteomes" id="UP000283543"/>
    </source>
</evidence>